<dbReference type="EMBL" id="CP052842">
    <property type="protein sequence ID" value="QJP88819.1"/>
    <property type="molecule type" value="Genomic_DNA"/>
</dbReference>
<sequence length="75" mass="9099">MIRSNLKSIIDERKISIRKLSRDIDHEYPTVRKLYNDEMERYPRDLLDKVCTYLNIELQELLIFEKSHNHIDHSG</sequence>
<proteinExistence type="predicted"/>
<dbReference type="AlphaFoldDB" id="A0A6M4JNG4"/>
<dbReference type="InterPro" id="IPR010982">
    <property type="entry name" value="Lambda_DNA-bd_dom_sf"/>
</dbReference>
<organism evidence="2">
    <name type="scientific">Bacillus subtilis (strain 168)</name>
    <dbReference type="NCBI Taxonomy" id="224308"/>
    <lineage>
        <taxon>Bacteria</taxon>
        <taxon>Bacillati</taxon>
        <taxon>Bacillota</taxon>
        <taxon>Bacilli</taxon>
        <taxon>Bacillales</taxon>
        <taxon>Bacillaceae</taxon>
        <taxon>Bacillus</taxon>
    </lineage>
</organism>
<dbReference type="SMR" id="A0A6M4JNG4"/>
<name>A0A6M4JNG4_BACSU</name>
<evidence type="ECO:0000259" key="1">
    <source>
        <dbReference type="Pfam" id="PF13443"/>
    </source>
</evidence>
<gene>
    <name evidence="2" type="ORF">HIR78_12665</name>
</gene>
<dbReference type="Pfam" id="PF13443">
    <property type="entry name" value="HTH_26"/>
    <property type="match status" value="1"/>
</dbReference>
<accession>A0A6M4JNG4</accession>
<protein>
    <submittedName>
        <fullName evidence="2">Helix-turn-helix transcriptional regulator</fullName>
    </submittedName>
</protein>
<dbReference type="InterPro" id="IPR001387">
    <property type="entry name" value="Cro/C1-type_HTH"/>
</dbReference>
<dbReference type="KEGG" id="bsu:BSU20950"/>
<reference evidence="2" key="1">
    <citation type="submission" date="2020-04" db="EMBL/GenBank/DDBJ databases">
        <title>Phage recombination drives evolution of spore-forming Bacilli.</title>
        <authorList>
            <person name="Dragos A."/>
            <person name="Kovacs A.T."/>
        </authorList>
    </citation>
    <scope>NUCLEOTIDE SEQUENCE</scope>
    <source>
        <strain evidence="2">168</strain>
    </source>
</reference>
<evidence type="ECO:0000313" key="2">
    <source>
        <dbReference type="EMBL" id="QJP88819.1"/>
    </source>
</evidence>
<feature type="domain" description="HTH cro/C1-type" evidence="1">
    <location>
        <begin position="5"/>
        <end position="66"/>
    </location>
</feature>
<dbReference type="GO" id="GO:0003677">
    <property type="term" value="F:DNA binding"/>
    <property type="evidence" value="ECO:0007669"/>
    <property type="project" value="InterPro"/>
</dbReference>
<dbReference type="RefSeq" id="WP_004399298.1">
    <property type="nucleotide sequence ID" value="NC_000964.3"/>
</dbReference>
<dbReference type="SUPFAM" id="SSF47413">
    <property type="entry name" value="lambda repressor-like DNA-binding domains"/>
    <property type="match status" value="1"/>
</dbReference>
<dbReference type="Gene3D" id="1.10.260.40">
    <property type="entry name" value="lambda repressor-like DNA-binding domains"/>
    <property type="match status" value="1"/>
</dbReference>
<dbReference type="OrthoDB" id="2456072at2"/>